<organism evidence="2 3">
    <name type="scientific">Artemisia annua</name>
    <name type="common">Sweet wormwood</name>
    <dbReference type="NCBI Taxonomy" id="35608"/>
    <lineage>
        <taxon>Eukaryota</taxon>
        <taxon>Viridiplantae</taxon>
        <taxon>Streptophyta</taxon>
        <taxon>Embryophyta</taxon>
        <taxon>Tracheophyta</taxon>
        <taxon>Spermatophyta</taxon>
        <taxon>Magnoliopsida</taxon>
        <taxon>eudicotyledons</taxon>
        <taxon>Gunneridae</taxon>
        <taxon>Pentapetalae</taxon>
        <taxon>asterids</taxon>
        <taxon>campanulids</taxon>
        <taxon>Asterales</taxon>
        <taxon>Asteraceae</taxon>
        <taxon>Asteroideae</taxon>
        <taxon>Anthemideae</taxon>
        <taxon>Artemisiinae</taxon>
        <taxon>Artemisia</taxon>
    </lineage>
</organism>
<sequence>MDAHSSNAESSTNCRIQVSNTKKPFVFYVNLAKNYINRHNSVELTALGMAIPTVVMISEILKGNGLATQKLISTSTFKSKDESTGKLIQKAKIEIVMAKNEQFEKPKAHSVALKKGVHPKTKVKLGKAKKKSEVAVPDISACKLQDETVVSSASVKNADKKESAAAAEVNKLKRKCP</sequence>
<keyword evidence="3" id="KW-1185">Reference proteome</keyword>
<dbReference type="AlphaFoldDB" id="A0A2U1NX51"/>
<dbReference type="PANTHER" id="PTHR31947">
    <property type="entry name" value="DNA/RNA-BINDING PROTEIN ALBA 3"/>
    <property type="match status" value="1"/>
</dbReference>
<comment type="caution">
    <text evidence="2">The sequence shown here is derived from an EMBL/GenBank/DDBJ whole genome shotgun (WGS) entry which is preliminary data.</text>
</comment>
<dbReference type="Gene3D" id="3.30.110.20">
    <property type="entry name" value="Alba-like domain"/>
    <property type="match status" value="1"/>
</dbReference>
<accession>A0A2U1NX51</accession>
<feature type="domain" description="DNA/RNA-binding protein Alba-like" evidence="1">
    <location>
        <begin position="16"/>
        <end position="79"/>
    </location>
</feature>
<dbReference type="GO" id="GO:0005634">
    <property type="term" value="C:nucleus"/>
    <property type="evidence" value="ECO:0007669"/>
    <property type="project" value="TreeGrafter"/>
</dbReference>
<dbReference type="OrthoDB" id="1688326at2759"/>
<dbReference type="InterPro" id="IPR014560">
    <property type="entry name" value="UCP030333_Alba"/>
</dbReference>
<reference evidence="2 3" key="1">
    <citation type="journal article" date="2018" name="Mol. Plant">
        <title>The genome of Artemisia annua provides insight into the evolution of Asteraceae family and artemisinin biosynthesis.</title>
        <authorList>
            <person name="Shen Q."/>
            <person name="Zhang L."/>
            <person name="Liao Z."/>
            <person name="Wang S."/>
            <person name="Yan T."/>
            <person name="Shi P."/>
            <person name="Liu M."/>
            <person name="Fu X."/>
            <person name="Pan Q."/>
            <person name="Wang Y."/>
            <person name="Lv Z."/>
            <person name="Lu X."/>
            <person name="Zhang F."/>
            <person name="Jiang W."/>
            <person name="Ma Y."/>
            <person name="Chen M."/>
            <person name="Hao X."/>
            <person name="Li L."/>
            <person name="Tang Y."/>
            <person name="Lv G."/>
            <person name="Zhou Y."/>
            <person name="Sun X."/>
            <person name="Brodelius P.E."/>
            <person name="Rose J.K.C."/>
            <person name="Tang K."/>
        </authorList>
    </citation>
    <scope>NUCLEOTIDE SEQUENCE [LARGE SCALE GENOMIC DNA]</scope>
    <source>
        <strain evidence="3">cv. Huhao1</strain>
        <tissue evidence="2">Leaf</tissue>
    </source>
</reference>
<dbReference type="EMBL" id="PKPP01002042">
    <property type="protein sequence ID" value="PWA78064.1"/>
    <property type="molecule type" value="Genomic_DNA"/>
</dbReference>
<protein>
    <submittedName>
        <fullName evidence="2">DNA/RNA-binding protein Alba-like protein</fullName>
    </submittedName>
</protein>
<name>A0A2U1NX51_ARTAN</name>
<dbReference type="InterPro" id="IPR002775">
    <property type="entry name" value="DNA/RNA-bd_Alba-like"/>
</dbReference>
<evidence type="ECO:0000313" key="2">
    <source>
        <dbReference type="EMBL" id="PWA78064.1"/>
    </source>
</evidence>
<gene>
    <name evidence="2" type="ORF">CTI12_AA219530</name>
</gene>
<dbReference type="SUPFAM" id="SSF82704">
    <property type="entry name" value="AlbA-like"/>
    <property type="match status" value="1"/>
</dbReference>
<dbReference type="PANTHER" id="PTHR31947:SF30">
    <property type="entry name" value="DNA_RNA-BINDING PROTEIN ALBA"/>
    <property type="match status" value="1"/>
</dbReference>
<evidence type="ECO:0000313" key="3">
    <source>
        <dbReference type="Proteomes" id="UP000245207"/>
    </source>
</evidence>
<evidence type="ECO:0000259" key="1">
    <source>
        <dbReference type="Pfam" id="PF01918"/>
    </source>
</evidence>
<dbReference type="Pfam" id="PF01918">
    <property type="entry name" value="Alba"/>
    <property type="match status" value="1"/>
</dbReference>
<dbReference type="GO" id="GO:0003723">
    <property type="term" value="F:RNA binding"/>
    <property type="evidence" value="ECO:0007669"/>
    <property type="project" value="TreeGrafter"/>
</dbReference>
<proteinExistence type="predicted"/>
<dbReference type="InterPro" id="IPR036882">
    <property type="entry name" value="Alba-like_dom_sf"/>
</dbReference>
<dbReference type="STRING" id="35608.A0A2U1NX51"/>
<dbReference type="Proteomes" id="UP000245207">
    <property type="component" value="Unassembled WGS sequence"/>
</dbReference>